<dbReference type="Proteomes" id="UP000095712">
    <property type="component" value="Unassembled WGS sequence"/>
</dbReference>
<evidence type="ECO:0000313" key="2">
    <source>
        <dbReference type="Proteomes" id="UP000095712"/>
    </source>
</evidence>
<evidence type="ECO:0000313" key="1">
    <source>
        <dbReference type="EMBL" id="CUP24606.1"/>
    </source>
</evidence>
<name>A0A174LPF8_9FIRM</name>
<dbReference type="RefSeq" id="WP_055149957.1">
    <property type="nucleotide sequence ID" value="NZ_CZAW01000008.1"/>
</dbReference>
<dbReference type="InterPro" id="IPR046053">
    <property type="entry name" value="DUF6011"/>
</dbReference>
<dbReference type="Pfam" id="PF19474">
    <property type="entry name" value="DUF6011"/>
    <property type="match status" value="1"/>
</dbReference>
<dbReference type="AlphaFoldDB" id="A0A174LPF8"/>
<organism evidence="1 2">
    <name type="scientific">Blautia wexlerae</name>
    <dbReference type="NCBI Taxonomy" id="418240"/>
    <lineage>
        <taxon>Bacteria</taxon>
        <taxon>Bacillati</taxon>
        <taxon>Bacillota</taxon>
        <taxon>Clostridia</taxon>
        <taxon>Lachnospirales</taxon>
        <taxon>Lachnospiraceae</taxon>
        <taxon>Blautia</taxon>
    </lineage>
</organism>
<proteinExistence type="predicted"/>
<accession>A0A174LPF8</accession>
<gene>
    <name evidence="1" type="ORF">ERS852523_01003</name>
</gene>
<dbReference type="EMBL" id="CZAW01000008">
    <property type="protein sequence ID" value="CUP24606.1"/>
    <property type="molecule type" value="Genomic_DNA"/>
</dbReference>
<dbReference type="OrthoDB" id="2066168at2"/>
<reference evidence="1 2" key="1">
    <citation type="submission" date="2015-09" db="EMBL/GenBank/DDBJ databases">
        <authorList>
            <consortium name="Pathogen Informatics"/>
        </authorList>
    </citation>
    <scope>NUCLEOTIDE SEQUENCE [LARGE SCALE GENOMIC DNA]</scope>
    <source>
        <strain evidence="1 2">2789STDY5834911</strain>
    </source>
</reference>
<protein>
    <submittedName>
        <fullName evidence="1">Uncharacterized protein</fullName>
    </submittedName>
</protein>
<sequence length="67" mass="7583">MYSKCQKCGRKLTDPESIERGYGPECWGSILPHYSIEQEEPEESIPGQMTIEDFLEGLKNGGEKDMS</sequence>